<dbReference type="SUPFAM" id="SSF48452">
    <property type="entry name" value="TPR-like"/>
    <property type="match status" value="1"/>
</dbReference>
<gene>
    <name evidence="2" type="ORF">ABW22_04845</name>
</gene>
<dbReference type="PATRIC" id="fig|36861.3.peg.428"/>
<evidence type="ECO:0008006" key="4">
    <source>
        <dbReference type="Google" id="ProtNLM"/>
    </source>
</evidence>
<dbReference type="Proteomes" id="UP000064243">
    <property type="component" value="Unassembled WGS sequence"/>
</dbReference>
<evidence type="ECO:0000313" key="2">
    <source>
        <dbReference type="EMBL" id="KVW97148.1"/>
    </source>
</evidence>
<accession>A0A106BR71</accession>
<evidence type="ECO:0000256" key="1">
    <source>
        <dbReference type="SAM" id="SignalP"/>
    </source>
</evidence>
<proteinExistence type="predicted"/>
<feature type="chain" id="PRO_5007125734" description="DUF560 domain-containing protein" evidence="1">
    <location>
        <begin position="22"/>
        <end position="402"/>
    </location>
</feature>
<keyword evidence="1" id="KW-0732">Signal</keyword>
<reference evidence="2 3" key="1">
    <citation type="journal article" date="2015" name="Appl. Environ. Microbiol.">
        <title>Aerobic and Anaerobic Thiosulfate Oxidation by a Cold-Adapted, Subglacial Chemoautotroph.</title>
        <authorList>
            <person name="Harrold Z.R."/>
            <person name="Skidmore M.L."/>
            <person name="Hamilton T.L."/>
            <person name="Desch L."/>
            <person name="Amada K."/>
            <person name="van Gelder W."/>
            <person name="Glover K."/>
            <person name="Roden E.E."/>
            <person name="Boyd E.S."/>
        </authorList>
    </citation>
    <scope>NUCLEOTIDE SEQUENCE [LARGE SCALE GENOMIC DNA]</scope>
    <source>
        <strain evidence="2 3">RG</strain>
    </source>
</reference>
<evidence type="ECO:0000313" key="3">
    <source>
        <dbReference type="Proteomes" id="UP000064243"/>
    </source>
</evidence>
<keyword evidence="3" id="KW-1185">Reference proteome</keyword>
<dbReference type="AlphaFoldDB" id="A0A106BR71"/>
<dbReference type="OrthoDB" id="8112110at2"/>
<dbReference type="RefSeq" id="WP_059752550.1">
    <property type="nucleotide sequence ID" value="NZ_LDUG01000017.1"/>
</dbReference>
<dbReference type="InterPro" id="IPR011990">
    <property type="entry name" value="TPR-like_helical_dom_sf"/>
</dbReference>
<comment type="caution">
    <text evidence="2">The sequence shown here is derived from an EMBL/GenBank/DDBJ whole genome shotgun (WGS) entry which is preliminary data.</text>
</comment>
<dbReference type="EMBL" id="LDUG01000017">
    <property type="protein sequence ID" value="KVW97148.1"/>
    <property type="molecule type" value="Genomic_DNA"/>
</dbReference>
<sequence length="402" mass="44557">MRRFSAVLACVAALLTCPVLAEEAPAGMQPDQGATYQARFLLGVEALHAGNPMRAVAIFEPLLAETGSPRVKLELARALYLLQDYERSEQLFREVLARPELPWRVAENIRVYLDEIDMATGYVKFSVGVVSDSNPRNFTNSREVMIGGQSLTVVPPEDNRHVTGVRLSVRGYRPLDEKHRTTAFFTASYSDFPGGTFDRLNGDFGLARAVPGLPWLKAKAGFEGARLDGRTLYRFPYVGALAAMAPSDGYRLLGELKVGRLQVLQMPHLDSDNLFLVGKLAYPPALGLAFSNEATLERAKAGEAAYSYRGGSLGGSVVWPSDTWDTRFTLYGAAGVRKYDGIDPFFGDRRQDTRFTVSLDLLRPSLRIRGYRPQIGVVYERTDSTLDFFSFSKLGLRFQLES</sequence>
<protein>
    <recommendedName>
        <fullName evidence="4">DUF560 domain-containing protein</fullName>
    </recommendedName>
</protein>
<feature type="signal peptide" evidence="1">
    <location>
        <begin position="1"/>
        <end position="21"/>
    </location>
</feature>
<organism evidence="2 3">
    <name type="scientific">Thiobacillus denitrificans</name>
    <dbReference type="NCBI Taxonomy" id="36861"/>
    <lineage>
        <taxon>Bacteria</taxon>
        <taxon>Pseudomonadati</taxon>
        <taxon>Pseudomonadota</taxon>
        <taxon>Betaproteobacteria</taxon>
        <taxon>Nitrosomonadales</taxon>
        <taxon>Thiobacillaceae</taxon>
        <taxon>Thiobacillus</taxon>
    </lineage>
</organism>
<name>A0A106BR71_THIDE</name>